<keyword evidence="5" id="KW-0663">Pyridoxal phosphate</keyword>
<dbReference type="InterPro" id="IPR015421">
    <property type="entry name" value="PyrdxlP-dep_Trfase_major"/>
</dbReference>
<dbReference type="PANTHER" id="PTHR42790">
    <property type="entry name" value="AMINOTRANSFERASE"/>
    <property type="match status" value="1"/>
</dbReference>
<dbReference type="InterPro" id="IPR015424">
    <property type="entry name" value="PyrdxlP-dep_Trfase"/>
</dbReference>
<dbReference type="InterPro" id="IPR050859">
    <property type="entry name" value="Class-I_PLP-dep_aminotransf"/>
</dbReference>
<comment type="caution">
    <text evidence="6">The sequence shown here is derived from an EMBL/GenBank/DDBJ whole genome shotgun (WGS) entry which is preliminary data.</text>
</comment>
<comment type="similarity">
    <text evidence="2">Belongs to the class-I pyridoxal-phosphate-dependent aminotransferase family.</text>
</comment>
<dbReference type="GO" id="GO:0047536">
    <property type="term" value="F:2-aminoadipate transaminase activity"/>
    <property type="evidence" value="ECO:0007669"/>
    <property type="project" value="TreeGrafter"/>
</dbReference>
<evidence type="ECO:0000256" key="4">
    <source>
        <dbReference type="ARBA" id="ARBA00022679"/>
    </source>
</evidence>
<name>A0A9P8VAI6_9PEZI</name>
<dbReference type="PANTHER" id="PTHR42790:SF21">
    <property type="entry name" value="AROMATIC_AMINOADIPATE AMINOTRANSFERASE 1"/>
    <property type="match status" value="1"/>
</dbReference>
<evidence type="ECO:0000256" key="1">
    <source>
        <dbReference type="ARBA" id="ARBA00001933"/>
    </source>
</evidence>
<dbReference type="GO" id="GO:0009074">
    <property type="term" value="P:aromatic amino acid family catabolic process"/>
    <property type="evidence" value="ECO:0007669"/>
    <property type="project" value="TreeGrafter"/>
</dbReference>
<dbReference type="EMBL" id="JAGSXJ010000015">
    <property type="protein sequence ID" value="KAH6685479.1"/>
    <property type="molecule type" value="Genomic_DNA"/>
</dbReference>
<comment type="cofactor">
    <cofactor evidence="1">
        <name>pyridoxal 5'-phosphate</name>
        <dbReference type="ChEBI" id="CHEBI:597326"/>
    </cofactor>
</comment>
<sequence length="208" mass="23430">MLIISCISDLIIYPGYSPTAQSALTFKAKEPSDFIASLIPSFLSLNVEGRVIRLESFSKTLFPGLRLGYFITNPYFIERLLRAIELLNAFFTNFTIIPTVDSLIPNTQGLVAYVKGRNGQDLRPVFSFVDPRAGMFVYVSRFLEIKGEVLLTPGSYYHPWQGKGKTTTKARGTEAQTAHFRFSFATPIAEQIATGVERVRKVVDRYWV</sequence>
<dbReference type="OrthoDB" id="691673at2759"/>
<dbReference type="Proteomes" id="UP000770015">
    <property type="component" value="Unassembled WGS sequence"/>
</dbReference>
<proteinExistence type="inferred from homology"/>
<dbReference type="Gene3D" id="3.40.640.10">
    <property type="entry name" value="Type I PLP-dependent aspartate aminotransferase-like (Major domain)"/>
    <property type="match status" value="1"/>
</dbReference>
<gene>
    <name evidence="6" type="ORF">F5X68DRAFT_210209</name>
</gene>
<reference evidence="6" key="1">
    <citation type="journal article" date="2021" name="Nat. Commun.">
        <title>Genetic determinants of endophytism in the Arabidopsis root mycobiome.</title>
        <authorList>
            <person name="Mesny F."/>
            <person name="Miyauchi S."/>
            <person name="Thiergart T."/>
            <person name="Pickel B."/>
            <person name="Atanasova L."/>
            <person name="Karlsson M."/>
            <person name="Huettel B."/>
            <person name="Barry K.W."/>
            <person name="Haridas S."/>
            <person name="Chen C."/>
            <person name="Bauer D."/>
            <person name="Andreopoulos W."/>
            <person name="Pangilinan J."/>
            <person name="LaButti K."/>
            <person name="Riley R."/>
            <person name="Lipzen A."/>
            <person name="Clum A."/>
            <person name="Drula E."/>
            <person name="Henrissat B."/>
            <person name="Kohler A."/>
            <person name="Grigoriev I.V."/>
            <person name="Martin F.M."/>
            <person name="Hacquard S."/>
        </authorList>
    </citation>
    <scope>NUCLEOTIDE SEQUENCE</scope>
    <source>
        <strain evidence="6">MPI-SDFR-AT-0117</strain>
    </source>
</reference>
<evidence type="ECO:0000256" key="2">
    <source>
        <dbReference type="ARBA" id="ARBA00007441"/>
    </source>
</evidence>
<evidence type="ECO:0000313" key="6">
    <source>
        <dbReference type="EMBL" id="KAH6685479.1"/>
    </source>
</evidence>
<evidence type="ECO:0000256" key="5">
    <source>
        <dbReference type="ARBA" id="ARBA00022898"/>
    </source>
</evidence>
<protein>
    <submittedName>
        <fullName evidence="6">Pyridoxal phosphate-dependent transferase</fullName>
    </submittedName>
</protein>
<accession>A0A9P8VAI6</accession>
<keyword evidence="7" id="KW-1185">Reference proteome</keyword>
<evidence type="ECO:0000313" key="7">
    <source>
        <dbReference type="Proteomes" id="UP000770015"/>
    </source>
</evidence>
<dbReference type="GO" id="GO:0006571">
    <property type="term" value="P:tyrosine biosynthetic process"/>
    <property type="evidence" value="ECO:0007669"/>
    <property type="project" value="TreeGrafter"/>
</dbReference>
<keyword evidence="4 6" id="KW-0808">Transferase</keyword>
<organism evidence="6 7">
    <name type="scientific">Plectosphaerella plurivora</name>
    <dbReference type="NCBI Taxonomy" id="936078"/>
    <lineage>
        <taxon>Eukaryota</taxon>
        <taxon>Fungi</taxon>
        <taxon>Dikarya</taxon>
        <taxon>Ascomycota</taxon>
        <taxon>Pezizomycotina</taxon>
        <taxon>Sordariomycetes</taxon>
        <taxon>Hypocreomycetidae</taxon>
        <taxon>Glomerellales</taxon>
        <taxon>Plectosphaerellaceae</taxon>
        <taxon>Plectosphaerella</taxon>
    </lineage>
</organism>
<dbReference type="AlphaFoldDB" id="A0A9P8VAI6"/>
<evidence type="ECO:0000256" key="3">
    <source>
        <dbReference type="ARBA" id="ARBA00022576"/>
    </source>
</evidence>
<dbReference type="SUPFAM" id="SSF53383">
    <property type="entry name" value="PLP-dependent transferases"/>
    <property type="match status" value="1"/>
</dbReference>
<keyword evidence="3" id="KW-0032">Aminotransferase</keyword>
<dbReference type="GO" id="GO:0008793">
    <property type="term" value="F:aromatic-amino-acid transaminase activity"/>
    <property type="evidence" value="ECO:0007669"/>
    <property type="project" value="TreeGrafter"/>
</dbReference>
<dbReference type="GO" id="GO:0019878">
    <property type="term" value="P:lysine biosynthetic process via aminoadipic acid"/>
    <property type="evidence" value="ECO:0007669"/>
    <property type="project" value="TreeGrafter"/>
</dbReference>